<gene>
    <name evidence="4" type="ORF">QQ91_0006875</name>
</gene>
<feature type="repeat" description="ANK" evidence="3">
    <location>
        <begin position="39"/>
        <end position="71"/>
    </location>
</feature>
<dbReference type="PROSITE" id="PS50297">
    <property type="entry name" value="ANK_REP_REGION"/>
    <property type="match status" value="2"/>
</dbReference>
<dbReference type="PRINTS" id="PR01415">
    <property type="entry name" value="ANKYRIN"/>
</dbReference>
<keyword evidence="5" id="KW-1185">Reference proteome</keyword>
<dbReference type="AlphaFoldDB" id="A0ABD4T1G3"/>
<evidence type="ECO:0000256" key="3">
    <source>
        <dbReference type="PROSITE-ProRule" id="PRU00023"/>
    </source>
</evidence>
<accession>A0ABD4T1G3</accession>
<evidence type="ECO:0000256" key="2">
    <source>
        <dbReference type="ARBA" id="ARBA00023043"/>
    </source>
</evidence>
<keyword evidence="1" id="KW-0677">Repeat</keyword>
<protein>
    <submittedName>
        <fullName evidence="4">Ankyrin repeat domain-containing protein</fullName>
    </submittedName>
</protein>
<dbReference type="Gene3D" id="1.25.40.20">
    <property type="entry name" value="Ankyrin repeat-containing domain"/>
    <property type="match status" value="1"/>
</dbReference>
<name>A0ABD4T1G3_9CYAN</name>
<dbReference type="InterPro" id="IPR036770">
    <property type="entry name" value="Ankyrin_rpt-contain_sf"/>
</dbReference>
<dbReference type="InterPro" id="IPR002110">
    <property type="entry name" value="Ankyrin_rpt"/>
</dbReference>
<evidence type="ECO:0000256" key="1">
    <source>
        <dbReference type="ARBA" id="ARBA00022737"/>
    </source>
</evidence>
<dbReference type="PANTHER" id="PTHR24171:SF9">
    <property type="entry name" value="ANKYRIN REPEAT DOMAIN-CONTAINING PROTEIN 39"/>
    <property type="match status" value="1"/>
</dbReference>
<keyword evidence="2 3" id="KW-0040">ANK repeat</keyword>
<dbReference type="Proteomes" id="UP000031561">
    <property type="component" value="Unassembled WGS sequence"/>
</dbReference>
<dbReference type="EMBL" id="JTHE03000043">
    <property type="protein sequence ID" value="MCM1982547.1"/>
    <property type="molecule type" value="Genomic_DNA"/>
</dbReference>
<reference evidence="4 5" key="1">
    <citation type="journal article" date="2015" name="Genome Announc.">
        <title>Draft Genome Sequence of Filamentous Marine Cyanobacterium Lyngbya confervoides Strain BDU141951.</title>
        <authorList>
            <person name="Chandrababunaidu M.M."/>
            <person name="Sen D."/>
            <person name="Tripathy S."/>
        </authorList>
    </citation>
    <scope>NUCLEOTIDE SEQUENCE [LARGE SCALE GENOMIC DNA]</scope>
    <source>
        <strain evidence="4 5">BDU141951</strain>
    </source>
</reference>
<dbReference type="SMART" id="SM00248">
    <property type="entry name" value="ANK"/>
    <property type="match status" value="3"/>
</dbReference>
<dbReference type="PROSITE" id="PS50088">
    <property type="entry name" value="ANK_REPEAT"/>
    <property type="match status" value="2"/>
</dbReference>
<proteinExistence type="predicted"/>
<evidence type="ECO:0000313" key="5">
    <source>
        <dbReference type="Proteomes" id="UP000031561"/>
    </source>
</evidence>
<dbReference type="RefSeq" id="WP_166281392.1">
    <property type="nucleotide sequence ID" value="NZ_JTHE03000043.1"/>
</dbReference>
<organism evidence="4 5">
    <name type="scientific">Lyngbya confervoides BDU141951</name>
    <dbReference type="NCBI Taxonomy" id="1574623"/>
    <lineage>
        <taxon>Bacteria</taxon>
        <taxon>Bacillati</taxon>
        <taxon>Cyanobacteriota</taxon>
        <taxon>Cyanophyceae</taxon>
        <taxon>Oscillatoriophycideae</taxon>
        <taxon>Oscillatoriales</taxon>
        <taxon>Microcoleaceae</taxon>
        <taxon>Lyngbya</taxon>
    </lineage>
</organism>
<dbReference type="Pfam" id="PF12796">
    <property type="entry name" value="Ank_2"/>
    <property type="match status" value="1"/>
</dbReference>
<dbReference type="SUPFAM" id="SSF48403">
    <property type="entry name" value="Ankyrin repeat"/>
    <property type="match status" value="1"/>
</dbReference>
<sequence length="138" mass="15474">MNDDWYQKEQLHFAAQSGDLARVEHLVKAGLDVDAFDEIGKTPLHYAAEKEHFKVARYLLAHGANANAYHEQTISNTPLGDIAARCSLQMAQLLVDAGADPTIRGWMGLTALHRAKERKKEEGQRVYELLARISMHHA</sequence>
<comment type="caution">
    <text evidence="4">The sequence shown here is derived from an EMBL/GenBank/DDBJ whole genome shotgun (WGS) entry which is preliminary data.</text>
</comment>
<feature type="repeat" description="ANK" evidence="3">
    <location>
        <begin position="6"/>
        <end position="38"/>
    </location>
</feature>
<dbReference type="PANTHER" id="PTHR24171">
    <property type="entry name" value="ANKYRIN REPEAT DOMAIN-CONTAINING PROTEIN 39-RELATED"/>
    <property type="match status" value="1"/>
</dbReference>
<evidence type="ECO:0000313" key="4">
    <source>
        <dbReference type="EMBL" id="MCM1982547.1"/>
    </source>
</evidence>